<dbReference type="Proteomes" id="UP000596742">
    <property type="component" value="Unassembled WGS sequence"/>
</dbReference>
<evidence type="ECO:0008006" key="3">
    <source>
        <dbReference type="Google" id="ProtNLM"/>
    </source>
</evidence>
<name>A0A8B6BDI0_MYTGA</name>
<dbReference type="InterPro" id="IPR052055">
    <property type="entry name" value="Hepadnavirus_pol/RT"/>
</dbReference>
<comment type="caution">
    <text evidence="1">The sequence shown here is derived from an EMBL/GenBank/DDBJ whole genome shotgun (WGS) entry which is preliminary data.</text>
</comment>
<evidence type="ECO:0000313" key="1">
    <source>
        <dbReference type="EMBL" id="VDH88860.1"/>
    </source>
</evidence>
<dbReference type="AlphaFoldDB" id="A0A8B6BDI0"/>
<dbReference type="InterPro" id="IPR043502">
    <property type="entry name" value="DNA/RNA_pol_sf"/>
</dbReference>
<proteinExistence type="predicted"/>
<protein>
    <recommendedName>
        <fullName evidence="3">Reverse transcriptase RNase H-like domain-containing protein</fullName>
    </recommendedName>
</protein>
<dbReference type="OrthoDB" id="6771932at2759"/>
<accession>A0A8B6BDI0</accession>
<sequence length="404" mass="46636">MDRHQENNTISQKRRYIFGRNKFFIRKRCYRKSIFSGISHRFLQYTISGAKEKRENETCDKFKTIKCTSKESPFQDGHNEQSHKSSETKRLGNFNRSERCIFPCTNFSETSSVHEVLHSKSMLSMESNVLWPNMCSSNFYKTGVSSSCISENSKYQNVSIFRRLVDSQSKPTAISSGSSEMSQSVGFTRLYDKHRQIEPSSKSSDNLLRGVFHLDKGLVYPTMERIEKLQILLEKMLSGQNLALDFLKILGMMASCIELIPNARLFMRPIQLHLLSFWRPVSKNMLAHVPLTQHLKSHLLWWKNSANTLKGRYLQLPKINVTITTDASMKGYGGHMGKQIFQGVWNSEQKLWHINCLEMKAVTLTVQHFLKILKGKCVLIRSDNTSVVQYINRQGGRSHQIYVT</sequence>
<keyword evidence="2" id="KW-1185">Reference proteome</keyword>
<organism evidence="1 2">
    <name type="scientific">Mytilus galloprovincialis</name>
    <name type="common">Mediterranean mussel</name>
    <dbReference type="NCBI Taxonomy" id="29158"/>
    <lineage>
        <taxon>Eukaryota</taxon>
        <taxon>Metazoa</taxon>
        <taxon>Spiralia</taxon>
        <taxon>Lophotrochozoa</taxon>
        <taxon>Mollusca</taxon>
        <taxon>Bivalvia</taxon>
        <taxon>Autobranchia</taxon>
        <taxon>Pteriomorphia</taxon>
        <taxon>Mytilida</taxon>
        <taxon>Mytiloidea</taxon>
        <taxon>Mytilidae</taxon>
        <taxon>Mytilinae</taxon>
        <taxon>Mytilus</taxon>
    </lineage>
</organism>
<dbReference type="PANTHER" id="PTHR33050:SF7">
    <property type="entry name" value="RIBONUCLEASE H"/>
    <property type="match status" value="1"/>
</dbReference>
<dbReference type="PANTHER" id="PTHR33050">
    <property type="entry name" value="REVERSE TRANSCRIPTASE DOMAIN-CONTAINING PROTEIN"/>
    <property type="match status" value="1"/>
</dbReference>
<dbReference type="EMBL" id="UYJE01000002">
    <property type="protein sequence ID" value="VDH88860.1"/>
    <property type="molecule type" value="Genomic_DNA"/>
</dbReference>
<evidence type="ECO:0000313" key="2">
    <source>
        <dbReference type="Proteomes" id="UP000596742"/>
    </source>
</evidence>
<reference evidence="1" key="1">
    <citation type="submission" date="2018-11" db="EMBL/GenBank/DDBJ databases">
        <authorList>
            <person name="Alioto T."/>
            <person name="Alioto T."/>
        </authorList>
    </citation>
    <scope>NUCLEOTIDE SEQUENCE</scope>
</reference>
<dbReference type="SUPFAM" id="SSF56672">
    <property type="entry name" value="DNA/RNA polymerases"/>
    <property type="match status" value="1"/>
</dbReference>
<gene>
    <name evidence="1" type="ORF">MGAL_10B008993</name>
</gene>
<dbReference type="CDD" id="cd09275">
    <property type="entry name" value="RNase_HI_RT_DIRS1"/>
    <property type="match status" value="1"/>
</dbReference>